<feature type="region of interest" description="Disordered" evidence="1">
    <location>
        <begin position="346"/>
        <end position="365"/>
    </location>
</feature>
<organism evidence="2 3">
    <name type="scientific">Polarella glacialis</name>
    <name type="common">Dinoflagellate</name>
    <dbReference type="NCBI Taxonomy" id="89957"/>
    <lineage>
        <taxon>Eukaryota</taxon>
        <taxon>Sar</taxon>
        <taxon>Alveolata</taxon>
        <taxon>Dinophyceae</taxon>
        <taxon>Suessiales</taxon>
        <taxon>Suessiaceae</taxon>
        <taxon>Polarella</taxon>
    </lineage>
</organism>
<feature type="region of interest" description="Disordered" evidence="1">
    <location>
        <begin position="289"/>
        <end position="337"/>
    </location>
</feature>
<feature type="compositionally biased region" description="Basic and acidic residues" evidence="1">
    <location>
        <begin position="317"/>
        <end position="326"/>
    </location>
</feature>
<dbReference type="OrthoDB" id="410346at2759"/>
<feature type="compositionally biased region" description="Polar residues" evidence="1">
    <location>
        <begin position="1"/>
        <end position="10"/>
    </location>
</feature>
<feature type="compositionally biased region" description="Low complexity" evidence="1">
    <location>
        <begin position="353"/>
        <end position="365"/>
    </location>
</feature>
<dbReference type="Proteomes" id="UP000654075">
    <property type="component" value="Unassembled WGS sequence"/>
</dbReference>
<dbReference type="AlphaFoldDB" id="A0A813FD86"/>
<reference evidence="2" key="1">
    <citation type="submission" date="2021-02" db="EMBL/GenBank/DDBJ databases">
        <authorList>
            <person name="Dougan E. K."/>
            <person name="Rhodes N."/>
            <person name="Thang M."/>
            <person name="Chan C."/>
        </authorList>
    </citation>
    <scope>NUCLEOTIDE SEQUENCE</scope>
</reference>
<proteinExistence type="predicted"/>
<feature type="compositionally biased region" description="Basic and acidic residues" evidence="1">
    <location>
        <begin position="199"/>
        <end position="219"/>
    </location>
</feature>
<feature type="compositionally biased region" description="Polar residues" evidence="1">
    <location>
        <begin position="289"/>
        <end position="308"/>
    </location>
</feature>
<keyword evidence="3" id="KW-1185">Reference proteome</keyword>
<evidence type="ECO:0000313" key="2">
    <source>
        <dbReference type="EMBL" id="CAE8609805.1"/>
    </source>
</evidence>
<name>A0A813FD86_POLGL</name>
<accession>A0A813FD86</accession>
<feature type="region of interest" description="Disordered" evidence="1">
    <location>
        <begin position="73"/>
        <end position="101"/>
    </location>
</feature>
<evidence type="ECO:0000313" key="3">
    <source>
        <dbReference type="Proteomes" id="UP000654075"/>
    </source>
</evidence>
<feature type="region of interest" description="Disordered" evidence="1">
    <location>
        <begin position="189"/>
        <end position="222"/>
    </location>
</feature>
<dbReference type="EMBL" id="CAJNNV010024415">
    <property type="protein sequence ID" value="CAE8609805.1"/>
    <property type="molecule type" value="Genomic_DNA"/>
</dbReference>
<sequence length="365" mass="39908">MSQLMASGSLPSEIFMRPEAHASSSASDRWSLPSPQGEDPWQAPLPPVRFPLRDALLALQDSARKPISYRTASAEAQSAANKGPLLVHSTEKSRALKKVGRMKRRGEGIKWGYAEERPMLTPRAPPECDRPKSETCSVASAVSRSKFDRLRAAQDAGVNSWPVEVEASKSAPDLRSVFDKIRPTWTSAARSVLGHSRRMASERHKGAGDGDGHEDDRPDASLTNDATYCALSLQSIRSLPRSVKDWAGKGMEFTDGGLGVGERSLAMEIKQMASRSPGFIYEQQSFGSVSRWNPQNSQPTKQPSSRHFSATACKMGARREKSRRFEQQPGPGYYDVPGFTDMLLRDVAKRPKPAQAAPSPTASAN</sequence>
<feature type="region of interest" description="Disordered" evidence="1">
    <location>
        <begin position="1"/>
        <end position="46"/>
    </location>
</feature>
<evidence type="ECO:0000256" key="1">
    <source>
        <dbReference type="SAM" id="MobiDB-lite"/>
    </source>
</evidence>
<gene>
    <name evidence="2" type="ORF">PGLA1383_LOCUS27632</name>
</gene>
<protein>
    <submittedName>
        <fullName evidence="2">Uncharacterized protein</fullName>
    </submittedName>
</protein>
<dbReference type="OMA" id="QARYERK"/>
<comment type="caution">
    <text evidence="2">The sequence shown here is derived from an EMBL/GenBank/DDBJ whole genome shotgun (WGS) entry which is preliminary data.</text>
</comment>